<evidence type="ECO:0000313" key="1">
    <source>
        <dbReference type="EMBL" id="CAB4157784.1"/>
    </source>
</evidence>
<gene>
    <name evidence="1" type="ORF">UFOVP689_48</name>
</gene>
<organism evidence="1">
    <name type="scientific">uncultured Caudovirales phage</name>
    <dbReference type="NCBI Taxonomy" id="2100421"/>
    <lineage>
        <taxon>Viruses</taxon>
        <taxon>Duplodnaviria</taxon>
        <taxon>Heunggongvirae</taxon>
        <taxon>Uroviricota</taxon>
        <taxon>Caudoviricetes</taxon>
        <taxon>Peduoviridae</taxon>
        <taxon>Maltschvirus</taxon>
        <taxon>Maltschvirus maltsch</taxon>
    </lineage>
</organism>
<accession>A0A6J5NRH8</accession>
<name>A0A6J5NRH8_9CAUD</name>
<proteinExistence type="predicted"/>
<dbReference type="EMBL" id="LR796664">
    <property type="protein sequence ID" value="CAB4157784.1"/>
    <property type="molecule type" value="Genomic_DNA"/>
</dbReference>
<reference evidence="1" key="1">
    <citation type="submission" date="2020-04" db="EMBL/GenBank/DDBJ databases">
        <authorList>
            <person name="Chiriac C."/>
            <person name="Salcher M."/>
            <person name="Ghai R."/>
            <person name="Kavagutti S V."/>
        </authorList>
    </citation>
    <scope>NUCLEOTIDE SEQUENCE</scope>
</reference>
<protein>
    <recommendedName>
        <fullName evidence="2">Phage major tail protein TP901-1</fullName>
    </recommendedName>
</protein>
<evidence type="ECO:0008006" key="2">
    <source>
        <dbReference type="Google" id="ProtNLM"/>
    </source>
</evidence>
<sequence length="134" mass="13773">MAAIVLTNASITINAVDLSSLSNNVEINYEIEAVETTSFGGNRSFVGGLQNNTVTVEIMQDFAATKTEATIFPLVGTTTTLVFKPTSSAVGASNPSYTISGAYLSSHTPISATVGELAMTSLTFTGGTLVKAVA</sequence>